<keyword evidence="1" id="KW-0472">Membrane</keyword>
<protein>
    <submittedName>
        <fullName evidence="2">Fasciclin-like arabinogalactan protein 20</fullName>
    </submittedName>
</protein>
<dbReference type="InterPro" id="IPR040283">
    <property type="entry name" value="DDB_G0292058-like"/>
</dbReference>
<sequence>MNCDKHRRQRLTSLRARRCRQHKGRVGRTLFVISSIITVGGILPTGITGCLLDLQVLLDSSSLPCGSFFGLVLLDRVYFLSVGQDGFHGEVLHTLKYVAISFQAISTDRYGGSDANFGSAGSFVVYSRPSTCHPHVSSLRTGLMLSIFHVHSSCHEMIIKEVQFRTLVWLWKNGWNIHMPRMLLATYFLVLIREQQTIHSQSKHVISCIVDVVNAYIYTFANSDPSPDHDRYYNQSGPSMPPLCSPFDSQLRNRLAKHHLHGISIRSMHHHGKDNPDRFTQLLAAVNESHALEHYKPLLLCLQNCDFVRDTFQSIASNYFHPLEHYLKIVNAGLGLILVGVLLCLVLWIFYAEHPRREKASVKRLLPIKCMTWKNICRSNTTTTLSATTNGV</sequence>
<keyword evidence="3" id="KW-1185">Reference proteome</keyword>
<accession>A0A6A3ARG2</accession>
<comment type="caution">
    <text evidence="2">The sequence shown here is derived from an EMBL/GenBank/DDBJ whole genome shotgun (WGS) entry which is preliminary data.</text>
</comment>
<dbReference type="GO" id="GO:0016020">
    <property type="term" value="C:membrane"/>
    <property type="evidence" value="ECO:0007669"/>
    <property type="project" value="TreeGrafter"/>
</dbReference>
<proteinExistence type="predicted"/>
<keyword evidence="1" id="KW-1133">Transmembrane helix</keyword>
<reference evidence="2" key="1">
    <citation type="submission" date="2019-09" db="EMBL/GenBank/DDBJ databases">
        <title>Draft genome information of white flower Hibiscus syriacus.</title>
        <authorList>
            <person name="Kim Y.-M."/>
        </authorList>
    </citation>
    <scope>NUCLEOTIDE SEQUENCE [LARGE SCALE GENOMIC DNA]</scope>
    <source>
        <strain evidence="2">YM2019G1</strain>
    </source>
</reference>
<gene>
    <name evidence="2" type="ORF">F3Y22_tig00110384pilonHSYRG00315</name>
</gene>
<organism evidence="2 3">
    <name type="scientific">Hibiscus syriacus</name>
    <name type="common">Rose of Sharon</name>
    <dbReference type="NCBI Taxonomy" id="106335"/>
    <lineage>
        <taxon>Eukaryota</taxon>
        <taxon>Viridiplantae</taxon>
        <taxon>Streptophyta</taxon>
        <taxon>Embryophyta</taxon>
        <taxon>Tracheophyta</taxon>
        <taxon>Spermatophyta</taxon>
        <taxon>Magnoliopsida</taxon>
        <taxon>eudicotyledons</taxon>
        <taxon>Gunneridae</taxon>
        <taxon>Pentapetalae</taxon>
        <taxon>rosids</taxon>
        <taxon>malvids</taxon>
        <taxon>Malvales</taxon>
        <taxon>Malvaceae</taxon>
        <taxon>Malvoideae</taxon>
        <taxon>Hibiscus</taxon>
    </lineage>
</organism>
<feature type="transmembrane region" description="Helical" evidence="1">
    <location>
        <begin position="329"/>
        <end position="351"/>
    </location>
</feature>
<dbReference type="AlphaFoldDB" id="A0A6A3ARG2"/>
<name>A0A6A3ARG2_HIBSY</name>
<keyword evidence="1" id="KW-0812">Transmembrane</keyword>
<dbReference type="EMBL" id="VEPZ02000964">
    <property type="protein sequence ID" value="KAE8707291.1"/>
    <property type="molecule type" value="Genomic_DNA"/>
</dbReference>
<dbReference type="PANTHER" id="PTHR31414">
    <property type="entry name" value="TRANSMEMBRANE PROTEIN DDB_G0292058"/>
    <property type="match status" value="1"/>
</dbReference>
<dbReference type="Proteomes" id="UP000436088">
    <property type="component" value="Unassembled WGS sequence"/>
</dbReference>
<dbReference type="PANTHER" id="PTHR31414:SF16">
    <property type="entry name" value="TRANSMEMBRANE PROTEIN"/>
    <property type="match status" value="1"/>
</dbReference>
<evidence type="ECO:0000256" key="1">
    <source>
        <dbReference type="SAM" id="Phobius"/>
    </source>
</evidence>
<feature type="transmembrane region" description="Helical" evidence="1">
    <location>
        <begin position="30"/>
        <end position="54"/>
    </location>
</feature>
<evidence type="ECO:0000313" key="2">
    <source>
        <dbReference type="EMBL" id="KAE8707291.1"/>
    </source>
</evidence>
<evidence type="ECO:0000313" key="3">
    <source>
        <dbReference type="Proteomes" id="UP000436088"/>
    </source>
</evidence>